<dbReference type="GO" id="GO:0005576">
    <property type="term" value="C:extracellular region"/>
    <property type="evidence" value="ECO:0007669"/>
    <property type="project" value="TreeGrafter"/>
</dbReference>
<evidence type="ECO:0000256" key="4">
    <source>
        <dbReference type="ARBA" id="ARBA00023098"/>
    </source>
</evidence>
<dbReference type="InterPro" id="IPR002642">
    <property type="entry name" value="LysoPLipase_cat_dom"/>
</dbReference>
<comment type="similarity">
    <text evidence="1 6">Belongs to the lysophospholipase family.</text>
</comment>
<accession>A0A8H8DBV4</accession>
<dbReference type="GO" id="GO:0016491">
    <property type="term" value="F:oxidoreductase activity"/>
    <property type="evidence" value="ECO:0007669"/>
    <property type="project" value="UniProtKB-ARBA"/>
</dbReference>
<dbReference type="Pfam" id="PF00462">
    <property type="entry name" value="Glutaredoxin"/>
    <property type="match status" value="1"/>
</dbReference>
<dbReference type="GO" id="GO:0005886">
    <property type="term" value="C:plasma membrane"/>
    <property type="evidence" value="ECO:0007669"/>
    <property type="project" value="TreeGrafter"/>
</dbReference>
<dbReference type="GO" id="GO:0004622">
    <property type="term" value="F:phosphatidylcholine lysophospholipase activity"/>
    <property type="evidence" value="ECO:0007669"/>
    <property type="project" value="UniProtKB-EC"/>
</dbReference>
<name>A0A8H8DBV4_9ASCO</name>
<feature type="domain" description="PLA2c" evidence="8">
    <location>
        <begin position="57"/>
        <end position="745"/>
    </location>
</feature>
<dbReference type="SUPFAM" id="SSF52151">
    <property type="entry name" value="FabD/lysophospholipase-like"/>
    <property type="match status" value="1"/>
</dbReference>
<keyword evidence="10" id="KW-1185">Reference proteome</keyword>
<dbReference type="SMART" id="SM00022">
    <property type="entry name" value="PLAc"/>
    <property type="match status" value="1"/>
</dbReference>
<dbReference type="PANTHER" id="PTHR10728:SF56">
    <property type="entry name" value="MEIOTIC PHOSPHOLIPASE SPO1-RELATED"/>
    <property type="match status" value="1"/>
</dbReference>
<keyword evidence="2 5" id="KW-0378">Hydrolase</keyword>
<dbReference type="PRINTS" id="PR00160">
    <property type="entry name" value="GLUTAREDOXIN"/>
</dbReference>
<comment type="catalytic activity">
    <reaction evidence="6">
        <text>a 1-acyl-sn-glycero-3-phosphocholine + H2O = sn-glycerol 3-phosphocholine + a fatty acid + H(+)</text>
        <dbReference type="Rhea" id="RHEA:15177"/>
        <dbReference type="ChEBI" id="CHEBI:15377"/>
        <dbReference type="ChEBI" id="CHEBI:15378"/>
        <dbReference type="ChEBI" id="CHEBI:16870"/>
        <dbReference type="ChEBI" id="CHEBI:28868"/>
        <dbReference type="ChEBI" id="CHEBI:58168"/>
        <dbReference type="EC" id="3.1.1.5"/>
    </reaction>
</comment>
<dbReference type="InterPro" id="IPR014025">
    <property type="entry name" value="Glutaredoxin_subgr"/>
</dbReference>
<dbReference type="EC" id="3.1.1.5" evidence="6"/>
<evidence type="ECO:0000259" key="8">
    <source>
        <dbReference type="PROSITE" id="PS51210"/>
    </source>
</evidence>
<keyword evidence="3 5" id="KW-0442">Lipid degradation</keyword>
<evidence type="ECO:0000256" key="1">
    <source>
        <dbReference type="ARBA" id="ARBA00008780"/>
    </source>
</evidence>
<dbReference type="EMBL" id="JAEOAQ010000002">
    <property type="protein sequence ID" value="KAG5420184.1"/>
    <property type="molecule type" value="Genomic_DNA"/>
</dbReference>
<evidence type="ECO:0000313" key="10">
    <source>
        <dbReference type="Proteomes" id="UP000669133"/>
    </source>
</evidence>
<evidence type="ECO:0000313" key="9">
    <source>
        <dbReference type="EMBL" id="KAG5420184.1"/>
    </source>
</evidence>
<feature type="region of interest" description="Disordered" evidence="7">
    <location>
        <begin position="840"/>
        <end position="900"/>
    </location>
</feature>
<dbReference type="GO" id="GO:0004623">
    <property type="term" value="F:phospholipase A2 activity"/>
    <property type="evidence" value="ECO:0007669"/>
    <property type="project" value="TreeGrafter"/>
</dbReference>
<dbReference type="GO" id="GO:0005829">
    <property type="term" value="C:cytosol"/>
    <property type="evidence" value="ECO:0007669"/>
    <property type="project" value="TreeGrafter"/>
</dbReference>
<dbReference type="GO" id="GO:0005783">
    <property type="term" value="C:endoplasmic reticulum"/>
    <property type="evidence" value="ECO:0007669"/>
    <property type="project" value="TreeGrafter"/>
</dbReference>
<protein>
    <recommendedName>
        <fullName evidence="6">Lysophospholipase</fullName>
        <ecNumber evidence="6">3.1.1.5</ecNumber>
    </recommendedName>
</protein>
<dbReference type="InterPro" id="IPR036249">
    <property type="entry name" value="Thioredoxin-like_sf"/>
</dbReference>
<sequence>MKIGSIASLNLFTTTYAYLSLSSRYYFNSTNNSGVRDSQITTSQSIWNLSYAPYDVACPEFDLVREANDTICPQEEEYIRFRNIKTEAQLKSLLYKNEIPNFDIESFWATKSSPTIIAIAISGGGYRSMLSGGGILTALDGREVDNLTHVSGVLQATSYISGISGGAWLVMSQFVNDWPRISDVVRGGTNGWDLKSSLLEGMPDVNDKVRGRSKEKEASETKTKSGLNLMQLFGKPKMKTSKNWATSLFEKDRNSTSSASLNEKSVLEYLKFYKELLVEVRDKGKAGFTVGLTDYWGRALAHKLFTTTARTPGVTMTAVVKNSAVFNNYDEPFPIIGAIAKDPLDNDTFSNDPLQKMSSLNSSIFEITPFEFGSWDSSIDAFVNIQYLGSQLENGKPSTAKGNRTGLCKSGFDNVGFLTGTSSSLFNHIFKFMFNYFAENQSDLMTSIESILKFFGFSKTNEYGALSTSEQSHSQSHPDHAVYSPNPFWKFGERQRFFTSKELFLVDGGDDGQNLPFQPLIRKGRKVDLILAYDMSGEDLNYPNGSVLQQTSLRFGNVVETSAPFFKVPKGALSGGEEVVDGSQSPIIKSIFPKVPTTDQLIEDGLNLRPIFLGCDVIEDFETVILSSGNNTNRSNSDTVIYNDHLPPIIMYQANSNYTHQSNFSTFKLSYNETEIEAILDNGFQMASFYNSSMYAVCLNCLMLKREFDRIRFGLVAGTRNDGVVEVPKFCQICYKIYCWRGQLRILGLTALVIILIVILHQTGRNAASMVFAQASDQIANKHRAKSNHGAPNGASGVGIGVPAGGSKGSGANGANPVVVSNNLVDSHNDEKTDDAINEEISKGKSEEGMKKKPSSAEDGSNKNIDGAAAGAAAGGGVVNGDGSSGNAGSADVTTNEQGEYDPQAELIKIRALSPMTIFSKSYCPFSKKLKSLLLDKYEITPTPNVVELDLHQHGDELQNYLYEKSGRRTVPNVLVGSSFESRGGSDEFLVYHSKNQVIKLLTDWGQGRLQVIKKDTPSNA</sequence>
<dbReference type="PANTHER" id="PTHR10728">
    <property type="entry name" value="CYTOSOLIC PHOSPHOLIPASE A2"/>
    <property type="match status" value="1"/>
</dbReference>
<evidence type="ECO:0000256" key="3">
    <source>
        <dbReference type="ARBA" id="ARBA00022963"/>
    </source>
</evidence>
<feature type="compositionally biased region" description="Basic and acidic residues" evidence="7">
    <location>
        <begin position="840"/>
        <end position="851"/>
    </location>
</feature>
<comment type="caution">
    <text evidence="9">The sequence shown here is derived from an EMBL/GenBank/DDBJ whole genome shotgun (WGS) entry which is preliminary data.</text>
</comment>
<dbReference type="GO" id="GO:0046475">
    <property type="term" value="P:glycerophospholipid catabolic process"/>
    <property type="evidence" value="ECO:0007669"/>
    <property type="project" value="TreeGrafter"/>
</dbReference>
<dbReference type="AlphaFoldDB" id="A0A8H8DBV4"/>
<dbReference type="GeneID" id="93650693"/>
<dbReference type="CDD" id="cd03419">
    <property type="entry name" value="GRX_GRXh_1_2_like"/>
    <property type="match status" value="1"/>
</dbReference>
<evidence type="ECO:0000256" key="7">
    <source>
        <dbReference type="SAM" id="MobiDB-lite"/>
    </source>
</evidence>
<feature type="region of interest" description="Disordered" evidence="7">
    <location>
        <begin position="783"/>
        <end position="802"/>
    </location>
</feature>
<organism evidence="9 10">
    <name type="scientific">Candida metapsilosis</name>
    <dbReference type="NCBI Taxonomy" id="273372"/>
    <lineage>
        <taxon>Eukaryota</taxon>
        <taxon>Fungi</taxon>
        <taxon>Dikarya</taxon>
        <taxon>Ascomycota</taxon>
        <taxon>Saccharomycotina</taxon>
        <taxon>Pichiomycetes</taxon>
        <taxon>Debaryomycetaceae</taxon>
        <taxon>Candida/Lodderomyces clade</taxon>
        <taxon>Candida</taxon>
    </lineage>
</organism>
<proteinExistence type="inferred from homology"/>
<dbReference type="OrthoDB" id="4084751at2759"/>
<dbReference type="Gene3D" id="3.40.30.10">
    <property type="entry name" value="Glutaredoxin"/>
    <property type="match status" value="1"/>
</dbReference>
<dbReference type="PROSITE" id="PS51210">
    <property type="entry name" value="PLA2C"/>
    <property type="match status" value="1"/>
</dbReference>
<evidence type="ECO:0000256" key="5">
    <source>
        <dbReference type="PROSITE-ProRule" id="PRU00555"/>
    </source>
</evidence>
<dbReference type="Gene3D" id="3.40.1090.10">
    <property type="entry name" value="Cytosolic phospholipase A2 catalytic domain"/>
    <property type="match status" value="1"/>
</dbReference>
<dbReference type="InterPro" id="IPR016035">
    <property type="entry name" value="Acyl_Trfase/lysoPLipase"/>
</dbReference>
<dbReference type="PROSITE" id="PS51354">
    <property type="entry name" value="GLUTAREDOXIN_2"/>
    <property type="match status" value="1"/>
</dbReference>
<dbReference type="InterPro" id="IPR002109">
    <property type="entry name" value="Glutaredoxin"/>
</dbReference>
<reference evidence="9 10" key="1">
    <citation type="submission" date="2020-12" db="EMBL/GenBank/DDBJ databases">
        <title>Effect of drift, selection, and recombination on the evolution of hybrid genomes in Candida yeast pathogens.</title>
        <authorList>
            <person name="Mixao V."/>
            <person name="Ksiezopolska E."/>
            <person name="Saus E."/>
            <person name="Boekhout T."/>
            <person name="Gacser A."/>
            <person name="Gabaldon T."/>
        </authorList>
    </citation>
    <scope>NUCLEOTIDE SEQUENCE [LARGE SCALE GENOMIC DNA]</scope>
    <source>
        <strain evidence="9 10">BP57</strain>
    </source>
</reference>
<dbReference type="Proteomes" id="UP000669133">
    <property type="component" value="Unassembled WGS sequence"/>
</dbReference>
<dbReference type="Pfam" id="PF01735">
    <property type="entry name" value="PLA2_B"/>
    <property type="match status" value="3"/>
</dbReference>
<keyword evidence="4 5" id="KW-0443">Lipid metabolism</keyword>
<feature type="compositionally biased region" description="Gly residues" evidence="7">
    <location>
        <begin position="873"/>
        <end position="886"/>
    </location>
</feature>
<evidence type="ECO:0000256" key="2">
    <source>
        <dbReference type="ARBA" id="ARBA00022801"/>
    </source>
</evidence>
<dbReference type="SUPFAM" id="SSF52833">
    <property type="entry name" value="Thioredoxin-like"/>
    <property type="match status" value="1"/>
</dbReference>
<gene>
    <name evidence="9" type="ORF">I9W82_002064</name>
</gene>
<dbReference type="RefSeq" id="XP_067549300.1">
    <property type="nucleotide sequence ID" value="XM_067690879.1"/>
</dbReference>
<evidence type="ECO:0000256" key="6">
    <source>
        <dbReference type="RuleBase" id="RU362103"/>
    </source>
</evidence>